<evidence type="ECO:0000256" key="3">
    <source>
        <dbReference type="ARBA" id="ARBA00053029"/>
    </source>
</evidence>
<dbReference type="STRING" id="309801.trd_1215"/>
<evidence type="ECO:0000256" key="1">
    <source>
        <dbReference type="ARBA" id="ARBA00022505"/>
    </source>
</evidence>
<dbReference type="GO" id="GO:0005506">
    <property type="term" value="F:iron ion binding"/>
    <property type="evidence" value="ECO:0007669"/>
    <property type="project" value="InterPro"/>
</dbReference>
<dbReference type="SMART" id="SM01008">
    <property type="entry name" value="Ald_Xan_dh_C"/>
    <property type="match status" value="1"/>
</dbReference>
<evidence type="ECO:0000259" key="4">
    <source>
        <dbReference type="SMART" id="SM01008"/>
    </source>
</evidence>
<dbReference type="eggNOG" id="COG1529">
    <property type="taxonomic scope" value="Bacteria"/>
</dbReference>
<dbReference type="GO" id="GO:0016491">
    <property type="term" value="F:oxidoreductase activity"/>
    <property type="evidence" value="ECO:0007669"/>
    <property type="project" value="UniProtKB-KW"/>
</dbReference>
<dbReference type="InterPro" id="IPR046867">
    <property type="entry name" value="AldOxase/xan_DH_MoCoBD2"/>
</dbReference>
<organism evidence="5 6">
    <name type="scientific">Thermomicrobium roseum (strain ATCC 27502 / DSM 5159 / P-2)</name>
    <dbReference type="NCBI Taxonomy" id="309801"/>
    <lineage>
        <taxon>Bacteria</taxon>
        <taxon>Pseudomonadati</taxon>
        <taxon>Thermomicrobiota</taxon>
        <taxon>Thermomicrobia</taxon>
        <taxon>Thermomicrobiales</taxon>
        <taxon>Thermomicrobiaceae</taxon>
        <taxon>Thermomicrobium</taxon>
    </lineage>
</organism>
<protein>
    <submittedName>
        <fullName evidence="5">Carbon-monoxide dehydrogenase, large subunit</fullName>
    </submittedName>
</protein>
<keyword evidence="2" id="KW-0560">Oxidoreductase</keyword>
<dbReference type="InterPro" id="IPR036856">
    <property type="entry name" value="Ald_Oxase/Xan_DH_a/b_sf"/>
</dbReference>
<dbReference type="HOGENOM" id="CLU_001681_2_0_0"/>
<dbReference type="Pfam" id="PF20256">
    <property type="entry name" value="MoCoBD_2"/>
    <property type="match status" value="1"/>
</dbReference>
<dbReference type="InterPro" id="IPR008274">
    <property type="entry name" value="AldOxase/xan_DH_MoCoBD1"/>
</dbReference>
<evidence type="ECO:0000256" key="2">
    <source>
        <dbReference type="ARBA" id="ARBA00023002"/>
    </source>
</evidence>
<dbReference type="SUPFAM" id="SSF54665">
    <property type="entry name" value="CO dehydrogenase molybdoprotein N-domain-like"/>
    <property type="match status" value="1"/>
</dbReference>
<keyword evidence="1" id="KW-0500">Molybdenum</keyword>
<dbReference type="InterPro" id="IPR000674">
    <property type="entry name" value="Ald_Oxase/Xan_DH_a/b"/>
</dbReference>
<dbReference type="FunFam" id="3.30.365.10:FF:000001">
    <property type="entry name" value="Xanthine dehydrogenase oxidase"/>
    <property type="match status" value="1"/>
</dbReference>
<reference evidence="5 6" key="1">
    <citation type="journal article" date="2009" name="PLoS ONE">
        <title>Complete genome sequence of the aerobic CO-oxidizing thermophile Thermomicrobium roseum.</title>
        <authorList>
            <person name="Wu D."/>
            <person name="Raymond J."/>
            <person name="Wu M."/>
            <person name="Chatterji S."/>
            <person name="Ren Q."/>
            <person name="Graham J.E."/>
            <person name="Bryant D.A."/>
            <person name="Robb F."/>
            <person name="Colman A."/>
            <person name="Tallon L.J."/>
            <person name="Badger J.H."/>
            <person name="Madupu R."/>
            <person name="Ward N.L."/>
            <person name="Eisen J.A."/>
        </authorList>
    </citation>
    <scope>NUCLEOTIDE SEQUENCE [LARGE SCALE GENOMIC DNA]</scope>
    <source>
        <strain evidence="6">ATCC 27502 / DSM 5159 / P-2</strain>
    </source>
</reference>
<dbReference type="InterPro" id="IPR037165">
    <property type="entry name" value="AldOxase/xan_DH_Mopterin-bd_sf"/>
</dbReference>
<name>B9L1F6_THERP</name>
<keyword evidence="6" id="KW-1185">Reference proteome</keyword>
<dbReference type="Gene3D" id="3.90.1170.50">
    <property type="entry name" value="Aldehyde oxidase/xanthine dehydrogenase, a/b hammerhead"/>
    <property type="match status" value="1"/>
</dbReference>
<dbReference type="InterPro" id="IPR016208">
    <property type="entry name" value="Ald_Oxase/xanthine_DH-like"/>
</dbReference>
<dbReference type="Pfam" id="PF01315">
    <property type="entry name" value="Ald_Xan_dh_C"/>
    <property type="match status" value="1"/>
</dbReference>
<dbReference type="KEGG" id="tro:trd_1215"/>
<feature type="domain" description="Aldehyde oxidase/xanthine dehydrogenase a/b hammerhead" evidence="4">
    <location>
        <begin position="59"/>
        <end position="173"/>
    </location>
</feature>
<dbReference type="AlphaFoldDB" id="B9L1F6"/>
<dbReference type="EMBL" id="CP001275">
    <property type="protein sequence ID" value="ACM05345.1"/>
    <property type="molecule type" value="Genomic_DNA"/>
</dbReference>
<evidence type="ECO:0000313" key="5">
    <source>
        <dbReference type="EMBL" id="ACM05345.1"/>
    </source>
</evidence>
<evidence type="ECO:0000313" key="6">
    <source>
        <dbReference type="Proteomes" id="UP000000447"/>
    </source>
</evidence>
<comment type="cofactor">
    <cofactor evidence="3">
        <name>Mo-molybdopterin cytosine dinucleotide</name>
        <dbReference type="ChEBI" id="CHEBI:71308"/>
    </cofactor>
</comment>
<dbReference type="PANTHER" id="PTHR11908:SF132">
    <property type="entry name" value="ALDEHYDE OXIDASE 1-RELATED"/>
    <property type="match status" value="1"/>
</dbReference>
<dbReference type="SUPFAM" id="SSF56003">
    <property type="entry name" value="Molybdenum cofactor-binding domain"/>
    <property type="match status" value="1"/>
</dbReference>
<accession>B9L1F6</accession>
<dbReference type="Pfam" id="PF02738">
    <property type="entry name" value="MoCoBD_1"/>
    <property type="match status" value="1"/>
</dbReference>
<dbReference type="PANTHER" id="PTHR11908">
    <property type="entry name" value="XANTHINE DEHYDROGENASE"/>
    <property type="match status" value="1"/>
</dbReference>
<proteinExistence type="predicted"/>
<gene>
    <name evidence="5" type="ordered locus">trd_1215</name>
</gene>
<dbReference type="Gene3D" id="3.30.365.10">
    <property type="entry name" value="Aldehyde oxidase/xanthine dehydrogenase, molybdopterin binding domain"/>
    <property type="match status" value="4"/>
</dbReference>
<sequence>MAAAALAVLTSFSYPERHSFPFVRACRESSSAIREGDNMSESRYLGRPVRRLEDERYLRGRAIFTDDIALPGALYLALVRSPYPHAEITNVDWSPAARVPGFVTALSGRDLADWLAPFPVPPQSAGVRLQRRYPLAVDRVRFVGEGVVAVVATSRSAAEDAAAEVLVEYRELPAVIDPEAALAPDAPRLHPDWPDNEAFRWDLSFGDVDTALRSADAIIELRLVNQRVYAAFLEPRAAAATVDPAHGQLTVWASTQTPHTLRAGIASVLGIPEHSIRIVTPDVGGAFGAKGGLYPEYVLVAALAWRLQRPIRWTESRTESVHATNHGRDQQQFVRAAFRRDGTLLALDVHLLSNLGAWNASPTRPTAVLTGLAIAGPYRVPNLRLSLRCVVTNTTPQAAYRGAGRPEASYLLERLMDAGASRLGLDPVVIRQRNLLHPEDFPHRSPTGVPYDSGNYPAVLAEALRRFDYAGARREQARLRSAGRLIGIGIAAFCELSGPGWESATVRAHPDGTVTVLSGIAPSGQGHTTMLAQVVGEVLQLPLERIRVVTGDTAAIQQGIGTFGSRSTALGGSAAYLAARDVLEKALHIASHLLEVAPEDLEYRDGRFSVRGSPDRTLSWQQIARLAYVMEGPPGGIAPGLEATRFFNPGRRNVPFGVHLAMVEVDPETGLVTILRYLAVDDSGRLVNPLLAEGQIHGSVAQGIGQALYEGIVYSENGQLLTQNFLEYAVPRAAQVPSIETAHLETPSPINPLGVKGIGEAGTTAAPPAIVNAVLDALQPLGVHHLDMPLTPERVWRAIQLAEERVVVR</sequence>
<dbReference type="Proteomes" id="UP000000447">
    <property type="component" value="Chromosome"/>
</dbReference>